<keyword evidence="3 8" id="KW-0479">Metal-binding</keyword>
<accession>A0A2N6QER7</accession>
<sequence>MKSLILAEKPSVGKDIAQALHIDQQRKGYFENKHYIVTWALGHLVTNATPEQYDKSWKEWRLQDLPIIPKHMKSVVIPKTKHQFNTVKSLLTRKDVKEIIIATDAGREGELVARLILDKVNNKKPIKRLWVSSVTRKAIQEGFKHLQNGRKYNSLYRAALARSEADWIVGINATRALTTKYDAQLSLGRVQTPTIQLIQTRQEQINHFQPQEYFTLSARINGADFKCEQPRNVSDKKQLQSLIQQLKGQQAKVVKVNEKQKKSYPQHLFSLTDLQEAAYKRYRFTAKETLNTLQNLYERHKLVTYPRSDSNYLTDDMLGTLKERLEAVMPTSLKPHAKVCRQTHYTQKSRFINNSKVSDHHAIIPTEVRVDLNALSAREQKLYMLVAERFVENLLPPERYSQLTVTAQIGEHPFVFKERVTQELGYKAVSQGDKAVSSSTVHFTQGKDYSVTDYNIHTHHTEPPEYFNEGSLLKAMENPQKYIDVQNKKHAETLKSTGGIGTVATRADIIEKLFNMNAITQNNGKIKVTSKGKQILELAPQQLTSPIMTAEWEDKLSQIERGHYNAGQFMKEMKAFTQEIVAEIKASEQKYKHDNLTTTECPTCGKFMIKVKTKHGQMLACPDPACKTKKNVQQKTNARCPNCKKKLTRFGRGKQAVYRCVCGHSETQAQMDQRHKNKKTDRVSKKDMKKYMGKDESMQNNPFADALKDLKL</sequence>
<dbReference type="InterPro" id="IPR013826">
    <property type="entry name" value="Topo_IA_cen_sub3"/>
</dbReference>
<feature type="region of interest" description="Disordered" evidence="9">
    <location>
        <begin position="669"/>
        <end position="712"/>
    </location>
</feature>
<dbReference type="EC" id="5.6.2.1" evidence="8"/>
<dbReference type="GO" id="GO:0000287">
    <property type="term" value="F:magnesium ion binding"/>
    <property type="evidence" value="ECO:0007669"/>
    <property type="project" value="UniProtKB-UniRule"/>
</dbReference>
<dbReference type="EMBL" id="PNGG01000005">
    <property type="protein sequence ID" value="PMC18066.1"/>
    <property type="molecule type" value="Genomic_DNA"/>
</dbReference>
<dbReference type="PANTHER" id="PTHR11390:SF21">
    <property type="entry name" value="DNA TOPOISOMERASE 3-ALPHA"/>
    <property type="match status" value="1"/>
</dbReference>
<dbReference type="Proteomes" id="UP000235748">
    <property type="component" value="Unassembled WGS sequence"/>
</dbReference>
<evidence type="ECO:0000259" key="10">
    <source>
        <dbReference type="PROSITE" id="PS50880"/>
    </source>
</evidence>
<reference evidence="12 13" key="1">
    <citation type="submission" date="2017-09" db="EMBL/GenBank/DDBJ databases">
        <title>Bacterial strain isolated from the female urinary microbiota.</title>
        <authorList>
            <person name="Thomas-White K."/>
            <person name="Kumar N."/>
            <person name="Forster S."/>
            <person name="Putonti C."/>
            <person name="Lawley T."/>
            <person name="Wolfe A.J."/>
        </authorList>
    </citation>
    <scope>NUCLEOTIDE SEQUENCE [LARGE SCALE GENOMIC DNA]</scope>
    <source>
        <strain evidence="12 13">UMB0834</strain>
    </source>
</reference>
<evidence type="ECO:0000259" key="11">
    <source>
        <dbReference type="PROSITE" id="PS52039"/>
    </source>
</evidence>
<dbReference type="GO" id="GO:0003677">
    <property type="term" value="F:DNA binding"/>
    <property type="evidence" value="ECO:0007669"/>
    <property type="project" value="UniProtKB-KW"/>
</dbReference>
<dbReference type="PRINTS" id="PR00417">
    <property type="entry name" value="PRTPISMRASEI"/>
</dbReference>
<dbReference type="SMART" id="SM00493">
    <property type="entry name" value="TOPRIM"/>
    <property type="match status" value="1"/>
</dbReference>
<dbReference type="InterPro" id="IPR003602">
    <property type="entry name" value="Topo_IA_DNA-bd_dom"/>
</dbReference>
<dbReference type="InterPro" id="IPR023406">
    <property type="entry name" value="Topo_IA_AS"/>
</dbReference>
<dbReference type="InterPro" id="IPR005738">
    <property type="entry name" value="TopoIII"/>
</dbReference>
<proteinExistence type="inferred from homology"/>
<dbReference type="GO" id="GO:0006281">
    <property type="term" value="P:DNA repair"/>
    <property type="evidence" value="ECO:0007669"/>
    <property type="project" value="TreeGrafter"/>
</dbReference>
<dbReference type="GO" id="GO:0006310">
    <property type="term" value="P:DNA recombination"/>
    <property type="evidence" value="ECO:0007669"/>
    <property type="project" value="TreeGrafter"/>
</dbReference>
<evidence type="ECO:0000256" key="9">
    <source>
        <dbReference type="SAM" id="MobiDB-lite"/>
    </source>
</evidence>
<keyword evidence="5 8" id="KW-0799">Topoisomerase</keyword>
<dbReference type="NCBIfam" id="TIGR01056">
    <property type="entry name" value="topB"/>
    <property type="match status" value="1"/>
</dbReference>
<evidence type="ECO:0000313" key="13">
    <source>
        <dbReference type="Proteomes" id="UP000235748"/>
    </source>
</evidence>
<dbReference type="GO" id="GO:0006265">
    <property type="term" value="P:DNA topological change"/>
    <property type="evidence" value="ECO:0007669"/>
    <property type="project" value="UniProtKB-UniRule"/>
</dbReference>
<comment type="caution">
    <text evidence="8">Lacks conserved residue(s) required for the propagation of feature annotation.</text>
</comment>
<dbReference type="CDD" id="cd03362">
    <property type="entry name" value="TOPRIM_TopoIA_TopoIII"/>
    <property type="match status" value="1"/>
</dbReference>
<evidence type="ECO:0000256" key="5">
    <source>
        <dbReference type="ARBA" id="ARBA00023029"/>
    </source>
</evidence>
<dbReference type="Gene3D" id="1.10.290.10">
    <property type="entry name" value="Topoisomerase I, domain 4"/>
    <property type="match status" value="1"/>
</dbReference>
<dbReference type="PROSITE" id="PS00396">
    <property type="entry name" value="TOPO_IA_1"/>
    <property type="match status" value="1"/>
</dbReference>
<dbReference type="Gene3D" id="1.10.460.10">
    <property type="entry name" value="Topoisomerase I, domain 2"/>
    <property type="match status" value="1"/>
</dbReference>
<feature type="site" description="Interaction with DNA" evidence="8">
    <location>
        <position position="60"/>
    </location>
</feature>
<name>A0A2N6QER7_9STAP</name>
<dbReference type="STRING" id="170573.GCA_001076995_02110"/>
<dbReference type="InterPro" id="IPR034144">
    <property type="entry name" value="TOPRIM_TopoIII"/>
</dbReference>
<gene>
    <name evidence="8" type="primary">topB</name>
    <name evidence="12" type="ORF">CJ235_09550</name>
</gene>
<comment type="cofactor">
    <cofactor evidence="8">
        <name>Mg(2+)</name>
        <dbReference type="ChEBI" id="CHEBI:18420"/>
    </cofactor>
</comment>
<evidence type="ECO:0000256" key="7">
    <source>
        <dbReference type="ARBA" id="ARBA00023235"/>
    </source>
</evidence>
<dbReference type="InterPro" id="IPR013497">
    <property type="entry name" value="Topo_IA_cen"/>
</dbReference>
<dbReference type="PANTHER" id="PTHR11390">
    <property type="entry name" value="PROKARYOTIC DNA TOPOISOMERASE"/>
    <property type="match status" value="1"/>
</dbReference>
<keyword evidence="6 8" id="KW-0238">DNA-binding</keyword>
<dbReference type="CDD" id="cd00186">
    <property type="entry name" value="TOP1Ac"/>
    <property type="match status" value="1"/>
</dbReference>
<feature type="binding site" evidence="8">
    <location>
        <position position="104"/>
    </location>
    <ligand>
        <name>Mg(2+)</name>
        <dbReference type="ChEBI" id="CHEBI:18420"/>
        <note>catalytic</note>
    </ligand>
</feature>
<dbReference type="SMART" id="SM00437">
    <property type="entry name" value="TOP1Ac"/>
    <property type="match status" value="1"/>
</dbReference>
<keyword evidence="4 8" id="KW-0460">Magnesium</keyword>
<feature type="site" description="Interaction with DNA" evidence="8">
    <location>
        <position position="175"/>
    </location>
</feature>
<dbReference type="InterPro" id="IPR013825">
    <property type="entry name" value="Topo_IA_cen_sub2"/>
</dbReference>
<feature type="site" description="Interaction with DNA" evidence="8">
    <location>
        <position position="167"/>
    </location>
</feature>
<dbReference type="AlphaFoldDB" id="A0A2N6QER7"/>
<dbReference type="PROSITE" id="PS50880">
    <property type="entry name" value="TOPRIM"/>
    <property type="match status" value="1"/>
</dbReference>
<comment type="function">
    <text evidence="8">Releases the supercoiling and torsional tension of DNA, which is introduced during the DNA replication and transcription, by transiently cleaving and rejoining one strand of the DNA duplex. Introduces a single-strand break via transesterification at a target site in duplex DNA. The scissile phosphodiester is attacked by the catalytic tyrosine of the enzyme, resulting in the formation of a DNA-(5'-phosphotyrosyl)-enzyme intermediate and the expulsion of a 3'-OH DNA strand. The free DNA strand then undergoes passage around the unbroken strand, thus removing DNA supercoils. Finally, in the religation step, the DNA 3'-OH attacks the covalent intermediate to expel the active-site tyrosine and restore the DNA phosphodiester backbone.</text>
</comment>
<dbReference type="Pfam" id="PF01131">
    <property type="entry name" value="Topoisom_bac"/>
    <property type="match status" value="1"/>
</dbReference>
<dbReference type="Pfam" id="PF01751">
    <property type="entry name" value="Toprim"/>
    <property type="match status" value="1"/>
</dbReference>
<dbReference type="HAMAP" id="MF_00953">
    <property type="entry name" value="Topoisom_3_prok"/>
    <property type="match status" value="1"/>
</dbReference>
<comment type="catalytic activity">
    <reaction evidence="1 8">
        <text>ATP-independent breakage of single-stranded DNA, followed by passage and rejoining.</text>
        <dbReference type="EC" id="5.6.2.1"/>
    </reaction>
</comment>
<feature type="compositionally biased region" description="Basic and acidic residues" evidence="9">
    <location>
        <begin position="680"/>
        <end position="697"/>
    </location>
</feature>
<dbReference type="RefSeq" id="WP_070502640.1">
    <property type="nucleotide sequence ID" value="NZ_JALCYA010000006.1"/>
</dbReference>
<dbReference type="NCBIfam" id="NF005829">
    <property type="entry name" value="PRK07726.1"/>
    <property type="match status" value="1"/>
</dbReference>
<evidence type="ECO:0000313" key="12">
    <source>
        <dbReference type="EMBL" id="PMC18066.1"/>
    </source>
</evidence>
<feature type="domain" description="Topo IA-type catalytic" evidence="11">
    <location>
        <begin position="152"/>
        <end position="581"/>
    </location>
</feature>
<dbReference type="PROSITE" id="PS52039">
    <property type="entry name" value="TOPO_IA_2"/>
    <property type="match status" value="1"/>
</dbReference>
<feature type="region of interest" description="Interaction with DNA" evidence="8">
    <location>
        <begin position="186"/>
        <end position="191"/>
    </location>
</feature>
<protein>
    <recommendedName>
        <fullName evidence="8">DNA topoisomerase 3</fullName>
        <ecNumber evidence="8">5.6.2.1</ecNumber>
    </recommendedName>
    <alternativeName>
        <fullName evidence="8">DNA topoisomerase III</fullName>
    </alternativeName>
</protein>
<organism evidence="12 13">
    <name type="scientific">Staphylococcus pettenkoferi</name>
    <dbReference type="NCBI Taxonomy" id="170573"/>
    <lineage>
        <taxon>Bacteria</taxon>
        <taxon>Bacillati</taxon>
        <taxon>Bacillota</taxon>
        <taxon>Bacilli</taxon>
        <taxon>Bacillales</taxon>
        <taxon>Staphylococcaceae</taxon>
        <taxon>Staphylococcus</taxon>
    </lineage>
</organism>
<dbReference type="Gene3D" id="2.70.20.10">
    <property type="entry name" value="Topoisomerase I, domain 3"/>
    <property type="match status" value="1"/>
</dbReference>
<dbReference type="SUPFAM" id="SSF56712">
    <property type="entry name" value="Prokaryotic type I DNA topoisomerase"/>
    <property type="match status" value="1"/>
</dbReference>
<feature type="active site" description="O-(5'-phospho-DNA)-tyrosine intermediate" evidence="8">
    <location>
        <position position="305"/>
    </location>
</feature>
<dbReference type="InterPro" id="IPR003601">
    <property type="entry name" value="Topo_IA_2"/>
</dbReference>
<feature type="domain" description="Toprim" evidence="10">
    <location>
        <begin position="2"/>
        <end position="135"/>
    </location>
</feature>
<evidence type="ECO:0000256" key="6">
    <source>
        <dbReference type="ARBA" id="ARBA00023125"/>
    </source>
</evidence>
<feature type="binding site" evidence="8">
    <location>
        <position position="8"/>
    </location>
    <ligand>
        <name>Mg(2+)</name>
        <dbReference type="ChEBI" id="CHEBI:18420"/>
        <note>catalytic</note>
    </ligand>
</feature>
<evidence type="ECO:0000256" key="2">
    <source>
        <dbReference type="ARBA" id="ARBA00009446"/>
    </source>
</evidence>
<dbReference type="Gene3D" id="3.40.50.140">
    <property type="match status" value="1"/>
</dbReference>
<evidence type="ECO:0000256" key="4">
    <source>
        <dbReference type="ARBA" id="ARBA00022842"/>
    </source>
</evidence>
<dbReference type="InterPro" id="IPR023405">
    <property type="entry name" value="Topo_IA_core_domain"/>
</dbReference>
<evidence type="ECO:0000256" key="1">
    <source>
        <dbReference type="ARBA" id="ARBA00000213"/>
    </source>
</evidence>
<comment type="caution">
    <text evidence="12">The sequence shown here is derived from an EMBL/GenBank/DDBJ whole genome shotgun (WGS) entry which is preliminary data.</text>
</comment>
<dbReference type="GO" id="GO:0043597">
    <property type="term" value="C:cytoplasmic replication fork"/>
    <property type="evidence" value="ECO:0007669"/>
    <property type="project" value="TreeGrafter"/>
</dbReference>
<feature type="site" description="Interaction with DNA" evidence="8">
    <location>
        <position position="307"/>
    </location>
</feature>
<dbReference type="SMART" id="SM00436">
    <property type="entry name" value="TOP1Bc"/>
    <property type="match status" value="1"/>
</dbReference>
<evidence type="ECO:0000256" key="3">
    <source>
        <dbReference type="ARBA" id="ARBA00022723"/>
    </source>
</evidence>
<comment type="similarity">
    <text evidence="2 8">Belongs to the type IA topoisomerase family.</text>
</comment>
<dbReference type="GO" id="GO:0003917">
    <property type="term" value="F:DNA topoisomerase type I (single strand cut, ATP-independent) activity"/>
    <property type="evidence" value="ECO:0007669"/>
    <property type="project" value="UniProtKB-UniRule"/>
</dbReference>
<dbReference type="InterPro" id="IPR013824">
    <property type="entry name" value="Topo_IA_cen_sub1"/>
</dbReference>
<dbReference type="InterPro" id="IPR006171">
    <property type="entry name" value="TOPRIM_dom"/>
</dbReference>
<keyword evidence="7 8" id="KW-0413">Isomerase</keyword>
<dbReference type="InterPro" id="IPR000380">
    <property type="entry name" value="Topo_IA"/>
</dbReference>
<evidence type="ECO:0000256" key="8">
    <source>
        <dbReference type="HAMAP-Rule" id="MF_00953"/>
    </source>
</evidence>